<dbReference type="PANTHER" id="PTHR45138:SF24">
    <property type="entry name" value="DIGUANYLATE CYCLASE DGCC-RELATED"/>
    <property type="match status" value="1"/>
</dbReference>
<dbReference type="Proteomes" id="UP000061010">
    <property type="component" value="Chromosome"/>
</dbReference>
<dbReference type="InterPro" id="IPR011623">
    <property type="entry name" value="7TMR_DISM_rcpt_extracell_dom1"/>
</dbReference>
<dbReference type="Pfam" id="PF07695">
    <property type="entry name" value="7TMR-DISM_7TM"/>
    <property type="match status" value="1"/>
</dbReference>
<organism evidence="6 7">
    <name type="scientific">Stenotrophomonas acidaminiphila</name>
    <dbReference type="NCBI Taxonomy" id="128780"/>
    <lineage>
        <taxon>Bacteria</taxon>
        <taxon>Pseudomonadati</taxon>
        <taxon>Pseudomonadota</taxon>
        <taxon>Gammaproteobacteria</taxon>
        <taxon>Lysobacterales</taxon>
        <taxon>Lysobacteraceae</taxon>
        <taxon>Stenotrophomonas</taxon>
    </lineage>
</organism>
<dbReference type="FunFam" id="3.30.70.270:FF:000001">
    <property type="entry name" value="Diguanylate cyclase domain protein"/>
    <property type="match status" value="1"/>
</dbReference>
<feature type="signal peptide" evidence="4">
    <location>
        <begin position="1"/>
        <end position="30"/>
    </location>
</feature>
<dbReference type="CDD" id="cd01949">
    <property type="entry name" value="GGDEF"/>
    <property type="match status" value="1"/>
</dbReference>
<feature type="transmembrane region" description="Helical" evidence="3">
    <location>
        <begin position="351"/>
        <end position="368"/>
    </location>
</feature>
<dbReference type="EMBL" id="CP012900">
    <property type="protein sequence ID" value="ALJ28889.1"/>
    <property type="molecule type" value="Genomic_DNA"/>
</dbReference>
<feature type="chain" id="PRO_5006588559" description="diguanylate cyclase" evidence="4">
    <location>
        <begin position="31"/>
        <end position="561"/>
    </location>
</feature>
<dbReference type="GO" id="GO:0043709">
    <property type="term" value="P:cell adhesion involved in single-species biofilm formation"/>
    <property type="evidence" value="ECO:0007669"/>
    <property type="project" value="TreeGrafter"/>
</dbReference>
<accession>A0A0S1B1L1</accession>
<evidence type="ECO:0000256" key="4">
    <source>
        <dbReference type="SAM" id="SignalP"/>
    </source>
</evidence>
<dbReference type="PANTHER" id="PTHR45138">
    <property type="entry name" value="REGULATORY COMPONENTS OF SENSORY TRANSDUCTION SYSTEM"/>
    <property type="match status" value="1"/>
</dbReference>
<feature type="domain" description="GGDEF" evidence="5">
    <location>
        <begin position="415"/>
        <end position="548"/>
    </location>
</feature>
<dbReference type="GO" id="GO:1902201">
    <property type="term" value="P:negative regulation of bacterial-type flagellum-dependent cell motility"/>
    <property type="evidence" value="ECO:0007669"/>
    <property type="project" value="TreeGrafter"/>
</dbReference>
<keyword evidence="7" id="KW-1185">Reference proteome</keyword>
<keyword evidence="4" id="KW-0732">Signal</keyword>
<dbReference type="EC" id="2.7.7.65" evidence="2"/>
<name>A0A0S1B1L1_9GAMM</name>
<comment type="cofactor">
    <cofactor evidence="1">
        <name>Mg(2+)</name>
        <dbReference type="ChEBI" id="CHEBI:18420"/>
    </cofactor>
</comment>
<dbReference type="InterPro" id="IPR029787">
    <property type="entry name" value="Nucleotide_cyclase"/>
</dbReference>
<proteinExistence type="predicted"/>
<evidence type="ECO:0000256" key="3">
    <source>
        <dbReference type="SAM" id="Phobius"/>
    </source>
</evidence>
<protein>
    <recommendedName>
        <fullName evidence="2">diguanylate cyclase</fullName>
        <ecNumber evidence="2">2.7.7.65</ecNumber>
    </recommendedName>
</protein>
<dbReference type="Pfam" id="PF00990">
    <property type="entry name" value="GGDEF"/>
    <property type="match status" value="1"/>
</dbReference>
<dbReference type="PATRIC" id="fig|128780.6.peg.2550"/>
<dbReference type="PROSITE" id="PS50887">
    <property type="entry name" value="GGDEF"/>
    <property type="match status" value="1"/>
</dbReference>
<feature type="transmembrane region" description="Helical" evidence="3">
    <location>
        <begin position="268"/>
        <end position="290"/>
    </location>
</feature>
<feature type="transmembrane region" description="Helical" evidence="3">
    <location>
        <begin position="166"/>
        <end position="188"/>
    </location>
</feature>
<evidence type="ECO:0000313" key="7">
    <source>
        <dbReference type="Proteomes" id="UP000061010"/>
    </source>
</evidence>
<keyword evidence="3" id="KW-1133">Transmembrane helix</keyword>
<evidence type="ECO:0000256" key="2">
    <source>
        <dbReference type="ARBA" id="ARBA00012528"/>
    </source>
</evidence>
<dbReference type="AlphaFoldDB" id="A0A0S1B1L1"/>
<dbReference type="NCBIfam" id="TIGR00254">
    <property type="entry name" value="GGDEF"/>
    <property type="match status" value="1"/>
</dbReference>
<dbReference type="Gene3D" id="3.30.70.270">
    <property type="match status" value="1"/>
</dbReference>
<feature type="transmembrane region" description="Helical" evidence="3">
    <location>
        <begin position="195"/>
        <end position="216"/>
    </location>
</feature>
<dbReference type="GO" id="GO:0005886">
    <property type="term" value="C:plasma membrane"/>
    <property type="evidence" value="ECO:0007669"/>
    <property type="project" value="TreeGrafter"/>
</dbReference>
<gene>
    <name evidence="6" type="ORF">AOT14_25270</name>
</gene>
<evidence type="ECO:0000313" key="6">
    <source>
        <dbReference type="EMBL" id="ALJ28889.1"/>
    </source>
</evidence>
<dbReference type="InterPro" id="IPR050469">
    <property type="entry name" value="Diguanylate_Cyclase"/>
</dbReference>
<evidence type="ECO:0000259" key="5">
    <source>
        <dbReference type="PROSITE" id="PS50887"/>
    </source>
</evidence>
<dbReference type="InterPro" id="IPR000160">
    <property type="entry name" value="GGDEF_dom"/>
</dbReference>
<keyword evidence="3" id="KW-0812">Transmembrane</keyword>
<feature type="transmembrane region" description="Helical" evidence="3">
    <location>
        <begin position="320"/>
        <end position="339"/>
    </location>
</feature>
<dbReference type="KEGG" id="sacz:AOT14_25270"/>
<dbReference type="SUPFAM" id="SSF55073">
    <property type="entry name" value="Nucleotide cyclase"/>
    <property type="match status" value="1"/>
</dbReference>
<feature type="transmembrane region" description="Helical" evidence="3">
    <location>
        <begin position="228"/>
        <end position="247"/>
    </location>
</feature>
<feature type="transmembrane region" description="Helical" evidence="3">
    <location>
        <begin position="296"/>
        <end position="313"/>
    </location>
</feature>
<sequence length="561" mass="60774" precursor="true">MVIGGRGAKARRLAGQMLLPLLLLPLATLAQTPKPDRDYLLIGAPTAEQAPIRACPPEVLERLGDGILIPAPAGGWSGAPQAVDVFNVFAGEVMISHGDRQICGNMQDARTRDSRFRAGIGMVMVPKPGDMEPIRVAWEKPLKARFIPTLQLGAPSPVQQVDTMRLLVRTACIAIAIALALSALMGFLTTRDRDFLVYTLATALLVVWQAVLSGLSGYPEPWLPVGSLASWWMVSASALGIGVMGWVSWRLCGGLQTWPRSRPWVRRLAQLLMVLALVTPLLPWAGLAWVAATLDHAFTLVCVLALVAGIASLRRGDYQAVDGIAAVAPLLLMALADIAGSRELVRFRVEAVQLSVTWFLMMYAYGLNRRLGNLRQQRDEMRQLADTDALTGLPNRRAGLRQLERHMLRARKDGLPLSIGFLDIDLFKQINDRFGHEVGDAVLVSVANALLAAVRDRDDVIRMGGEEFLVLLPGTRAEVALPRLEQLREKIARQAADLHHDGLVVTVSIGLAEMLAQGDDLTALLRRADNAMYQAKRGGRDRVVTAGDDAAALSATPGDGG</sequence>
<dbReference type="SMART" id="SM00267">
    <property type="entry name" value="GGDEF"/>
    <property type="match status" value="1"/>
</dbReference>
<dbReference type="InterPro" id="IPR043128">
    <property type="entry name" value="Rev_trsase/Diguanyl_cyclase"/>
</dbReference>
<dbReference type="GO" id="GO:0052621">
    <property type="term" value="F:diguanylate cyclase activity"/>
    <property type="evidence" value="ECO:0007669"/>
    <property type="project" value="UniProtKB-EC"/>
</dbReference>
<reference evidence="6 7" key="1">
    <citation type="journal article" date="2015" name="Genome Announc.">
        <title>Complete Genome Sequencing of Stenotrophomonas acidaminiphila ZAC14D2_NAIMI4_2, a Multidrug-Resistant Strain Isolated from Sediments of a Polluted River in Mexico, Uncovers New Antibiotic Resistance Genes and a Novel Class-II Lasso Peptide Biosynthesis Gene Cluster.</title>
        <authorList>
            <person name="Vinuesa P."/>
            <person name="Ochoa-Sanchez L.E."/>
        </authorList>
    </citation>
    <scope>NUCLEOTIDE SEQUENCE [LARGE SCALE GENOMIC DNA]</scope>
    <source>
        <strain evidence="6 7">ZAC14D2_NAIMI4_2</strain>
    </source>
</reference>
<evidence type="ECO:0000256" key="1">
    <source>
        <dbReference type="ARBA" id="ARBA00001946"/>
    </source>
</evidence>
<keyword evidence="3" id="KW-0472">Membrane</keyword>